<dbReference type="AlphaFoldDB" id="A0A920C763"/>
<proteinExistence type="predicted"/>
<keyword evidence="3" id="KW-1185">Reference proteome</keyword>
<dbReference type="Pfam" id="PF10002">
    <property type="entry name" value="DUF2243"/>
    <property type="match status" value="1"/>
</dbReference>
<feature type="transmembrane region" description="Helical" evidence="1">
    <location>
        <begin position="48"/>
        <end position="65"/>
    </location>
</feature>
<dbReference type="RefSeq" id="WP_212919838.1">
    <property type="nucleotide sequence ID" value="NZ_BORP01000001.1"/>
</dbReference>
<keyword evidence="1" id="KW-0812">Transmembrane</keyword>
<organism evidence="2 3">
    <name type="scientific">Ornithinibacillus bavariensis</name>
    <dbReference type="NCBI Taxonomy" id="545502"/>
    <lineage>
        <taxon>Bacteria</taxon>
        <taxon>Bacillati</taxon>
        <taxon>Bacillota</taxon>
        <taxon>Bacilli</taxon>
        <taxon>Bacillales</taxon>
        <taxon>Bacillaceae</taxon>
        <taxon>Ornithinibacillus</taxon>
    </lineage>
</organism>
<sequence length="142" mass="15901">MRSTFVGSFLLGIGTIGMMDGIVFHQILQWHSIYMHTNRFNQIVSDGLFHLIVTIVIFIGAVILWKSDPSDSKNNNFTFLSGLFLGAGIFNFIEGILNHHILQIHHVKPGPNQFLYDILFDVTGIIIIIIGLLFMKISSAKG</sequence>
<dbReference type="InterPro" id="IPR018719">
    <property type="entry name" value="DUF2243_membrane"/>
</dbReference>
<feature type="transmembrane region" description="Helical" evidence="1">
    <location>
        <begin position="114"/>
        <end position="135"/>
    </location>
</feature>
<evidence type="ECO:0000313" key="2">
    <source>
        <dbReference type="EMBL" id="GIO26367.1"/>
    </source>
</evidence>
<evidence type="ECO:0000313" key="3">
    <source>
        <dbReference type="Proteomes" id="UP000676917"/>
    </source>
</evidence>
<name>A0A920C763_9BACI</name>
<reference evidence="2" key="1">
    <citation type="submission" date="2021-03" db="EMBL/GenBank/DDBJ databases">
        <title>Antimicrobial resistance genes in bacteria isolated from Japanese honey, and their potential for conferring macrolide and lincosamide resistance in the American foulbrood pathogen Paenibacillus larvae.</title>
        <authorList>
            <person name="Okamoto M."/>
            <person name="Kumagai M."/>
            <person name="Kanamori H."/>
            <person name="Takamatsu D."/>
        </authorList>
    </citation>
    <scope>NUCLEOTIDE SEQUENCE</scope>
    <source>
        <strain evidence="2">J43TS3</strain>
    </source>
</reference>
<dbReference type="EMBL" id="BORP01000001">
    <property type="protein sequence ID" value="GIO26367.1"/>
    <property type="molecule type" value="Genomic_DNA"/>
</dbReference>
<protein>
    <submittedName>
        <fullName evidence="2">Membrane protein</fullName>
    </submittedName>
</protein>
<feature type="transmembrane region" description="Helical" evidence="1">
    <location>
        <begin position="7"/>
        <end position="28"/>
    </location>
</feature>
<keyword evidence="1" id="KW-1133">Transmembrane helix</keyword>
<accession>A0A920C763</accession>
<comment type="caution">
    <text evidence="2">The sequence shown here is derived from an EMBL/GenBank/DDBJ whole genome shotgun (WGS) entry which is preliminary data.</text>
</comment>
<evidence type="ECO:0000256" key="1">
    <source>
        <dbReference type="SAM" id="Phobius"/>
    </source>
</evidence>
<dbReference type="Proteomes" id="UP000676917">
    <property type="component" value="Unassembled WGS sequence"/>
</dbReference>
<feature type="transmembrane region" description="Helical" evidence="1">
    <location>
        <begin position="77"/>
        <end position="102"/>
    </location>
</feature>
<gene>
    <name evidence="2" type="ORF">J43TS3_09780</name>
</gene>
<keyword evidence="1" id="KW-0472">Membrane</keyword>